<keyword evidence="10" id="KW-0413">Isomerase</keyword>
<dbReference type="EMBL" id="CP089982">
    <property type="protein sequence ID" value="WXA93086.1"/>
    <property type="molecule type" value="Genomic_DNA"/>
</dbReference>
<dbReference type="PROSITE" id="PS51198">
    <property type="entry name" value="UVRD_HELICASE_ATP_BIND"/>
    <property type="match status" value="1"/>
</dbReference>
<dbReference type="Pfam" id="PF13361">
    <property type="entry name" value="UvrD_C"/>
    <property type="match status" value="2"/>
</dbReference>
<evidence type="ECO:0000256" key="9">
    <source>
        <dbReference type="ARBA" id="ARBA00023204"/>
    </source>
</evidence>
<evidence type="ECO:0000256" key="13">
    <source>
        <dbReference type="ARBA" id="ARBA00048988"/>
    </source>
</evidence>
<dbReference type="PROSITE" id="PS51217">
    <property type="entry name" value="UVRD_HELICASE_CTER"/>
    <property type="match status" value="1"/>
</dbReference>
<keyword evidence="19" id="KW-1185">Reference proteome</keyword>
<evidence type="ECO:0000256" key="12">
    <source>
        <dbReference type="ARBA" id="ARBA00034808"/>
    </source>
</evidence>
<dbReference type="Gene3D" id="1.10.3170.10">
    <property type="entry name" value="Recbcd, chain B, domain 2"/>
    <property type="match status" value="1"/>
</dbReference>
<evidence type="ECO:0000256" key="10">
    <source>
        <dbReference type="ARBA" id="ARBA00023235"/>
    </source>
</evidence>
<dbReference type="SUPFAM" id="SSF52980">
    <property type="entry name" value="Restriction endonuclease-like"/>
    <property type="match status" value="1"/>
</dbReference>
<evidence type="ECO:0000256" key="6">
    <source>
        <dbReference type="ARBA" id="ARBA00022839"/>
    </source>
</evidence>
<keyword evidence="7 14" id="KW-0067">ATP-binding</keyword>
<dbReference type="Pfam" id="PF00580">
    <property type="entry name" value="UvrD-helicase"/>
    <property type="match status" value="1"/>
</dbReference>
<keyword evidence="5 14" id="KW-0347">Helicase</keyword>
<evidence type="ECO:0000259" key="16">
    <source>
        <dbReference type="PROSITE" id="PS51198"/>
    </source>
</evidence>
<dbReference type="InterPro" id="IPR038726">
    <property type="entry name" value="PDDEXK_AddAB-type"/>
</dbReference>
<comment type="catalytic activity">
    <reaction evidence="11">
        <text>Couples ATP hydrolysis with the unwinding of duplex DNA by translocating in the 3'-5' direction.</text>
        <dbReference type="EC" id="5.6.2.4"/>
    </reaction>
</comment>
<reference evidence="18 19" key="1">
    <citation type="submission" date="2021-12" db="EMBL/GenBank/DDBJ databases">
        <title>Discovery of the Pendulisporaceae a myxobacterial family with distinct sporulation behavior and unique specialized metabolism.</title>
        <authorList>
            <person name="Garcia R."/>
            <person name="Popoff A."/>
            <person name="Bader C.D."/>
            <person name="Loehr J."/>
            <person name="Walesch S."/>
            <person name="Walt C."/>
            <person name="Boldt J."/>
            <person name="Bunk B."/>
            <person name="Haeckl F.J.F.P.J."/>
            <person name="Gunesch A.P."/>
            <person name="Birkelbach J."/>
            <person name="Nuebel U."/>
            <person name="Pietschmann T."/>
            <person name="Bach T."/>
            <person name="Mueller R."/>
        </authorList>
    </citation>
    <scope>NUCLEOTIDE SEQUENCE [LARGE SCALE GENOMIC DNA]</scope>
    <source>
        <strain evidence="18 19">MSr12523</strain>
    </source>
</reference>
<keyword evidence="9" id="KW-0234">DNA repair</keyword>
<protein>
    <recommendedName>
        <fullName evidence="12">DNA 3'-5' helicase</fullName>
        <ecNumber evidence="12">5.6.2.4</ecNumber>
    </recommendedName>
</protein>
<evidence type="ECO:0000256" key="4">
    <source>
        <dbReference type="ARBA" id="ARBA00022801"/>
    </source>
</evidence>
<dbReference type="Pfam" id="PF12705">
    <property type="entry name" value="PDDEXK_1"/>
    <property type="match status" value="1"/>
</dbReference>
<feature type="compositionally biased region" description="Pro residues" evidence="15">
    <location>
        <begin position="521"/>
        <end position="531"/>
    </location>
</feature>
<feature type="region of interest" description="Disordered" evidence="15">
    <location>
        <begin position="520"/>
        <end position="542"/>
    </location>
</feature>
<evidence type="ECO:0000256" key="3">
    <source>
        <dbReference type="ARBA" id="ARBA00022763"/>
    </source>
</evidence>
<dbReference type="EC" id="5.6.2.4" evidence="12"/>
<dbReference type="InterPro" id="IPR011604">
    <property type="entry name" value="PDDEXK-like_dom_sf"/>
</dbReference>
<keyword evidence="1" id="KW-0540">Nuclease</keyword>
<keyword evidence="2 14" id="KW-0547">Nucleotide-binding</keyword>
<organism evidence="18 19">
    <name type="scientific">Pendulispora brunnea</name>
    <dbReference type="NCBI Taxonomy" id="2905690"/>
    <lineage>
        <taxon>Bacteria</taxon>
        <taxon>Pseudomonadati</taxon>
        <taxon>Myxococcota</taxon>
        <taxon>Myxococcia</taxon>
        <taxon>Myxococcales</taxon>
        <taxon>Sorangiineae</taxon>
        <taxon>Pendulisporaceae</taxon>
        <taxon>Pendulispora</taxon>
    </lineage>
</organism>
<evidence type="ECO:0000256" key="2">
    <source>
        <dbReference type="ARBA" id="ARBA00022741"/>
    </source>
</evidence>
<evidence type="ECO:0000256" key="1">
    <source>
        <dbReference type="ARBA" id="ARBA00022722"/>
    </source>
</evidence>
<feature type="region of interest" description="Disordered" evidence="15">
    <location>
        <begin position="907"/>
        <end position="932"/>
    </location>
</feature>
<comment type="catalytic activity">
    <reaction evidence="13">
        <text>ATP + H2O = ADP + phosphate + H(+)</text>
        <dbReference type="Rhea" id="RHEA:13065"/>
        <dbReference type="ChEBI" id="CHEBI:15377"/>
        <dbReference type="ChEBI" id="CHEBI:15378"/>
        <dbReference type="ChEBI" id="CHEBI:30616"/>
        <dbReference type="ChEBI" id="CHEBI:43474"/>
        <dbReference type="ChEBI" id="CHEBI:456216"/>
        <dbReference type="EC" id="5.6.2.4"/>
    </reaction>
</comment>
<proteinExistence type="predicted"/>
<sequence>MIFAFRRNLVLAASAGTGKTHSLVGVLVHLMMGASELGHKERLHPPVDPSRVVATTFSRKAAAEIRTRLAGELERLSLRDPGSKYAADLLLACDAAHVSRWSPAEMEARARRAIERLPQAQVGTLHSYATTLVRAYALEIGLLPDFDLEGEDEARARADEAIGRALAQRAEIDPEGVRDLVRASGGVDELSREVATMLARLEEDGRGPESLAIDERDAENIEALLRELLEHAEYLAIHEKRADEARAFIAAWNERRAMGEAPTAACMDRFIAATRDFCAIRRTKSEKSQGFFDFRQEKLPAGETNAERGYRLIKAWEMRRNYAPRARSARELLVAADREIQRARRRAGALGFGDILRAARDLLRDHPAIAKEVGDGIDALLVDEFQDTSRLQRELVHLLWESDPAARTPGTIPPIDRLRPAGLFVVGDRKQSIYGFRGADVAVFAELCVGLAGWRARTALGIEAEVSEPAAPLADLVPLRHNRRGQDELLTFANAFSRRRLVSSGKVLFEINYVPETEDLLPPPERPPAPEPKVRTHWLRPPVSPRGRTKRLDEAFAIADRVRALTSASEHRLGDIAVLCHTNEMVEVMAYALAYDGVPYVVAGRGFFSAREVRDVMAMLALIVRPRERLALLEVLRGPWVSARDETLLALTAPGAGMISMEAAASWDSGPRRALMAEEDRPRVRHLFEVVARLRRNVDRILPGRLLREAVRAFDLEEVLIQLPRGEQRVANVRKLLSMADRETDAAVLLARLTRAAEGAADETEAATFADDDDAVRLLTVHASKGLDFPVVFVPEVGADGRRTEAGAMILEPPSGHGPPSLTVRLADESGTRFDPPSFTRAKDTIRRRDRAEKARLAYVAVTRASHAMYFVGDRRPPKDPSEAFNASIAAVLQQLAADESLGAIFSAEELPPRSPRDATPASMPASRHPESDAAVSVREKAWSPPWQTVTMATTSLQDFHHCARRFQLVHVLDLPEHDAPPLAVSGAERETEGAPPVAHIDPRSEGTLMHRVLERTSASHFGSDAAAQDIDGLLAREGILPENPRHARLARTLTRFVCGPYAARAAAEGAILRREEPFTLSLEDARGRTIALRGTIDLLVAWPDGRLDVIDYKRARAAQVEPYAFQLDVYALAARAIFPSATQVRTGIVFLGGDPSEPKFRESAAPEATRRHLVTLADRLVDARHREAFPRAPLSRCKQIRCGYVSLCHPQTKPHQLALF</sequence>
<gene>
    <name evidence="18" type="ORF">LZC95_42380</name>
</gene>
<dbReference type="InterPro" id="IPR014016">
    <property type="entry name" value="UvrD-like_ATP-bd"/>
</dbReference>
<evidence type="ECO:0000256" key="15">
    <source>
        <dbReference type="SAM" id="MobiDB-lite"/>
    </source>
</evidence>
<accession>A0ABZ2K2Z0</accession>
<name>A0ABZ2K2Z0_9BACT</name>
<evidence type="ECO:0000256" key="5">
    <source>
        <dbReference type="ARBA" id="ARBA00022806"/>
    </source>
</evidence>
<dbReference type="Gene3D" id="1.10.486.10">
    <property type="entry name" value="PCRA, domain 4"/>
    <property type="match status" value="1"/>
</dbReference>
<dbReference type="PANTHER" id="PTHR11070">
    <property type="entry name" value="UVRD / RECB / PCRA DNA HELICASE FAMILY MEMBER"/>
    <property type="match status" value="1"/>
</dbReference>
<dbReference type="InterPro" id="IPR011335">
    <property type="entry name" value="Restrct_endonuc-II-like"/>
</dbReference>
<keyword evidence="4 14" id="KW-0378">Hydrolase</keyword>
<keyword evidence="8" id="KW-0238">DNA-binding</keyword>
<keyword evidence="6" id="KW-0269">Exonuclease</keyword>
<keyword evidence="3" id="KW-0227">DNA damage</keyword>
<dbReference type="SUPFAM" id="SSF52540">
    <property type="entry name" value="P-loop containing nucleoside triphosphate hydrolases"/>
    <property type="match status" value="1"/>
</dbReference>
<evidence type="ECO:0000256" key="8">
    <source>
        <dbReference type="ARBA" id="ARBA00023125"/>
    </source>
</evidence>
<evidence type="ECO:0000313" key="19">
    <source>
        <dbReference type="Proteomes" id="UP001379533"/>
    </source>
</evidence>
<feature type="binding site" evidence="14">
    <location>
        <begin position="13"/>
        <end position="20"/>
    </location>
    <ligand>
        <name>ATP</name>
        <dbReference type="ChEBI" id="CHEBI:30616"/>
    </ligand>
</feature>
<dbReference type="InterPro" id="IPR000212">
    <property type="entry name" value="DNA_helicase_UvrD/REP"/>
</dbReference>
<evidence type="ECO:0000259" key="17">
    <source>
        <dbReference type="PROSITE" id="PS51217"/>
    </source>
</evidence>
<evidence type="ECO:0000313" key="18">
    <source>
        <dbReference type="EMBL" id="WXA93086.1"/>
    </source>
</evidence>
<feature type="domain" description="UvrD-like helicase C-terminal" evidence="17">
    <location>
        <begin position="487"/>
        <end position="786"/>
    </location>
</feature>
<evidence type="ECO:0000256" key="14">
    <source>
        <dbReference type="PROSITE-ProRule" id="PRU00560"/>
    </source>
</evidence>
<feature type="domain" description="UvrD-like helicase ATP-binding" evidence="16">
    <location>
        <begin position="1"/>
        <end position="486"/>
    </location>
</feature>
<evidence type="ECO:0000256" key="11">
    <source>
        <dbReference type="ARBA" id="ARBA00034617"/>
    </source>
</evidence>
<dbReference type="PANTHER" id="PTHR11070:SF23">
    <property type="entry name" value="RECBCD ENZYME SUBUNIT RECB"/>
    <property type="match status" value="1"/>
</dbReference>
<evidence type="ECO:0000256" key="7">
    <source>
        <dbReference type="ARBA" id="ARBA00022840"/>
    </source>
</evidence>
<dbReference type="Gene3D" id="3.90.320.10">
    <property type="match status" value="1"/>
</dbReference>
<dbReference type="InterPro" id="IPR027417">
    <property type="entry name" value="P-loop_NTPase"/>
</dbReference>
<dbReference type="Gene3D" id="3.40.50.300">
    <property type="entry name" value="P-loop containing nucleotide triphosphate hydrolases"/>
    <property type="match status" value="2"/>
</dbReference>
<dbReference type="InterPro" id="IPR014017">
    <property type="entry name" value="DNA_helicase_UvrD-like_C"/>
</dbReference>
<dbReference type="RefSeq" id="WP_394843685.1">
    <property type="nucleotide sequence ID" value="NZ_CP089982.1"/>
</dbReference>
<dbReference type="Proteomes" id="UP001379533">
    <property type="component" value="Chromosome"/>
</dbReference>